<name>A0A9Q0U485_9ROSI</name>
<proteinExistence type="predicted"/>
<evidence type="ECO:0000313" key="1">
    <source>
        <dbReference type="EMBL" id="KAJ6723121.1"/>
    </source>
</evidence>
<gene>
    <name evidence="1" type="ORF">OIU74_007669</name>
</gene>
<organism evidence="1 2">
    <name type="scientific">Salix koriyanagi</name>
    <dbReference type="NCBI Taxonomy" id="2511006"/>
    <lineage>
        <taxon>Eukaryota</taxon>
        <taxon>Viridiplantae</taxon>
        <taxon>Streptophyta</taxon>
        <taxon>Embryophyta</taxon>
        <taxon>Tracheophyta</taxon>
        <taxon>Spermatophyta</taxon>
        <taxon>Magnoliopsida</taxon>
        <taxon>eudicotyledons</taxon>
        <taxon>Gunneridae</taxon>
        <taxon>Pentapetalae</taxon>
        <taxon>rosids</taxon>
        <taxon>fabids</taxon>
        <taxon>Malpighiales</taxon>
        <taxon>Salicaceae</taxon>
        <taxon>Saliceae</taxon>
        <taxon>Salix</taxon>
    </lineage>
</organism>
<keyword evidence="2" id="KW-1185">Reference proteome</keyword>
<reference evidence="1" key="2">
    <citation type="journal article" date="2023" name="Int. J. Mol. Sci.">
        <title>De Novo Assembly and Annotation of 11 Diverse Shrub Willow (Salix) Genomes Reveals Novel Gene Organization in Sex-Linked Regions.</title>
        <authorList>
            <person name="Hyden B."/>
            <person name="Feng K."/>
            <person name="Yates T.B."/>
            <person name="Jawdy S."/>
            <person name="Cereghino C."/>
            <person name="Smart L.B."/>
            <person name="Muchero W."/>
        </authorList>
    </citation>
    <scope>NUCLEOTIDE SEQUENCE</scope>
    <source>
        <tissue evidence="1">Shoot tip</tissue>
    </source>
</reference>
<dbReference type="EMBL" id="JAPFFM010000013">
    <property type="protein sequence ID" value="KAJ6723121.1"/>
    <property type="molecule type" value="Genomic_DNA"/>
</dbReference>
<dbReference type="Proteomes" id="UP001151752">
    <property type="component" value="Chromosome 14"/>
</dbReference>
<reference evidence="1" key="1">
    <citation type="submission" date="2022-11" db="EMBL/GenBank/DDBJ databases">
        <authorList>
            <person name="Hyden B.L."/>
            <person name="Feng K."/>
            <person name="Yates T."/>
            <person name="Jawdy S."/>
            <person name="Smart L.B."/>
            <person name="Muchero W."/>
        </authorList>
    </citation>
    <scope>NUCLEOTIDE SEQUENCE</scope>
    <source>
        <tissue evidence="1">Shoot tip</tissue>
    </source>
</reference>
<protein>
    <submittedName>
        <fullName evidence="1">Uncharacterized protein</fullName>
    </submittedName>
</protein>
<comment type="caution">
    <text evidence="1">The sequence shown here is derived from an EMBL/GenBank/DDBJ whole genome shotgun (WGS) entry which is preliminary data.</text>
</comment>
<dbReference type="AlphaFoldDB" id="A0A9Q0U485"/>
<evidence type="ECO:0000313" key="2">
    <source>
        <dbReference type="Proteomes" id="UP001151752"/>
    </source>
</evidence>
<accession>A0A9Q0U485</accession>
<sequence>MKFTSPGNQCTRGLIVFRYFLQRASPAEVRSQIFHGHLDYITPNTYISCISAHAVHSSCYRSHTNRD</sequence>